<comment type="caution">
    <text evidence="2">The sequence shown here is derived from an EMBL/GenBank/DDBJ whole genome shotgun (WGS) entry which is preliminary data.</text>
</comment>
<feature type="compositionally biased region" description="Polar residues" evidence="1">
    <location>
        <begin position="58"/>
        <end position="71"/>
    </location>
</feature>
<feature type="compositionally biased region" description="Polar residues" evidence="1">
    <location>
        <begin position="24"/>
        <end position="44"/>
    </location>
</feature>
<evidence type="ECO:0000256" key="1">
    <source>
        <dbReference type="SAM" id="MobiDB-lite"/>
    </source>
</evidence>
<feature type="compositionally biased region" description="Basic and acidic residues" evidence="1">
    <location>
        <begin position="45"/>
        <end position="57"/>
    </location>
</feature>
<accession>A0A401RLD1</accession>
<dbReference type="Proteomes" id="UP000287033">
    <property type="component" value="Unassembled WGS sequence"/>
</dbReference>
<dbReference type="EMBL" id="BEZZ01003116">
    <property type="protein sequence ID" value="GCC18929.1"/>
    <property type="molecule type" value="Genomic_DNA"/>
</dbReference>
<organism evidence="2 3">
    <name type="scientific">Chiloscyllium punctatum</name>
    <name type="common">Brownbanded bambooshark</name>
    <name type="synonym">Hemiscyllium punctatum</name>
    <dbReference type="NCBI Taxonomy" id="137246"/>
    <lineage>
        <taxon>Eukaryota</taxon>
        <taxon>Metazoa</taxon>
        <taxon>Chordata</taxon>
        <taxon>Craniata</taxon>
        <taxon>Vertebrata</taxon>
        <taxon>Chondrichthyes</taxon>
        <taxon>Elasmobranchii</taxon>
        <taxon>Galeomorphii</taxon>
        <taxon>Galeoidea</taxon>
        <taxon>Orectolobiformes</taxon>
        <taxon>Hemiscylliidae</taxon>
        <taxon>Chiloscyllium</taxon>
    </lineage>
</organism>
<dbReference type="AlphaFoldDB" id="A0A401RLD1"/>
<evidence type="ECO:0000313" key="2">
    <source>
        <dbReference type="EMBL" id="GCC18929.1"/>
    </source>
</evidence>
<reference evidence="2 3" key="1">
    <citation type="journal article" date="2018" name="Nat. Ecol. Evol.">
        <title>Shark genomes provide insights into elasmobranch evolution and the origin of vertebrates.</title>
        <authorList>
            <person name="Hara Y"/>
            <person name="Yamaguchi K"/>
            <person name="Onimaru K"/>
            <person name="Kadota M"/>
            <person name="Koyanagi M"/>
            <person name="Keeley SD"/>
            <person name="Tatsumi K"/>
            <person name="Tanaka K"/>
            <person name="Motone F"/>
            <person name="Kageyama Y"/>
            <person name="Nozu R"/>
            <person name="Adachi N"/>
            <person name="Nishimura O"/>
            <person name="Nakagawa R"/>
            <person name="Tanegashima C"/>
            <person name="Kiyatake I"/>
            <person name="Matsumoto R"/>
            <person name="Murakumo K"/>
            <person name="Nishida K"/>
            <person name="Terakita A"/>
            <person name="Kuratani S"/>
            <person name="Sato K"/>
            <person name="Hyodo S Kuraku.S."/>
        </authorList>
    </citation>
    <scope>NUCLEOTIDE SEQUENCE [LARGE SCALE GENOMIC DNA]</scope>
</reference>
<name>A0A401RLD1_CHIPU</name>
<proteinExistence type="predicted"/>
<feature type="region of interest" description="Disordered" evidence="1">
    <location>
        <begin position="18"/>
        <end position="112"/>
    </location>
</feature>
<keyword evidence="3" id="KW-1185">Reference proteome</keyword>
<feature type="compositionally biased region" description="Basic and acidic residues" evidence="1">
    <location>
        <begin position="96"/>
        <end position="112"/>
    </location>
</feature>
<evidence type="ECO:0000313" key="3">
    <source>
        <dbReference type="Proteomes" id="UP000287033"/>
    </source>
</evidence>
<gene>
    <name evidence="2" type="ORF">chiPu_0020926</name>
</gene>
<sequence>MQFILTNTAGLTLSALYFGDDDAGSQNVSEQPEASVGNGQTSAENDLKEKGSLDFTKHQQSNAANTNQVTKNHLRWKGDAESQEESENSHGTAGNGKEDAVDHSTEKDNDSS</sequence>
<protein>
    <submittedName>
        <fullName evidence="2">Uncharacterized protein</fullName>
    </submittedName>
</protein>